<name>A0A2M6W740_9BACT</name>
<evidence type="ECO:0000313" key="2">
    <source>
        <dbReference type="Proteomes" id="UP000231426"/>
    </source>
</evidence>
<evidence type="ECO:0000313" key="1">
    <source>
        <dbReference type="EMBL" id="PIT88567.1"/>
    </source>
</evidence>
<comment type="caution">
    <text evidence="1">The sequence shown here is derived from an EMBL/GenBank/DDBJ whole genome shotgun (WGS) entry which is preliminary data.</text>
</comment>
<accession>A0A2M6W740</accession>
<gene>
    <name evidence="1" type="ORF">COU29_02190</name>
</gene>
<sequence>MDIKRSVPHKNWPEICQLQDTGMRIVISLCQEEAVLSKLAVMFPSCFSKIKIRPKVPQSAIVWLSRQIAKDLDFNPVYQEFYSKFMWLQACNKLKLQLERYRRPTNLGNDQNEKTAYQQLHGQIPKPGMKITWNNKLYVVVQIEIRLEDINKPLPLSWQPNNLMLLLSEYIDCNS</sequence>
<reference evidence="2" key="1">
    <citation type="submission" date="2017-09" db="EMBL/GenBank/DDBJ databases">
        <title>Depth-based differentiation of microbial function through sediment-hosted aquifers and enrichment of novel symbionts in the deep terrestrial subsurface.</title>
        <authorList>
            <person name="Probst A.J."/>
            <person name="Ladd B."/>
            <person name="Jarett J.K."/>
            <person name="Geller-Mcgrath D.E."/>
            <person name="Sieber C.M.K."/>
            <person name="Emerson J.B."/>
            <person name="Anantharaman K."/>
            <person name="Thomas B.C."/>
            <person name="Malmstrom R."/>
            <person name="Stieglmeier M."/>
            <person name="Klingl A."/>
            <person name="Woyke T."/>
            <person name="Ryan C.M."/>
            <person name="Banfield J.F."/>
        </authorList>
    </citation>
    <scope>NUCLEOTIDE SEQUENCE [LARGE SCALE GENOMIC DNA]</scope>
</reference>
<dbReference type="Proteomes" id="UP000231426">
    <property type="component" value="Unassembled WGS sequence"/>
</dbReference>
<dbReference type="EMBL" id="PFBV01000003">
    <property type="protein sequence ID" value="PIT88567.1"/>
    <property type="molecule type" value="Genomic_DNA"/>
</dbReference>
<dbReference type="AlphaFoldDB" id="A0A2M6W740"/>
<organism evidence="1 2">
    <name type="scientific">Candidatus Magasanikbacteria bacterium CG10_big_fil_rev_8_21_14_0_10_36_32</name>
    <dbReference type="NCBI Taxonomy" id="1974646"/>
    <lineage>
        <taxon>Bacteria</taxon>
        <taxon>Candidatus Magasanikiibacteriota</taxon>
    </lineage>
</organism>
<protein>
    <submittedName>
        <fullName evidence="1">Uncharacterized protein</fullName>
    </submittedName>
</protein>
<proteinExistence type="predicted"/>